<sequence length="98" mass="11197">MDARKIRKVLRKKKLEDLVKNLDLSDLSGSDSEDDSCYVNSIHSPSDSYYNQPVDNLIEQRLEYIFGCELNEDKQETPTIQAQQTTTDALLTVLCQLT</sequence>
<dbReference type="OrthoDB" id="7447537at2759"/>
<evidence type="ECO:0000313" key="2">
    <source>
        <dbReference type="Proteomes" id="UP000299102"/>
    </source>
</evidence>
<dbReference type="EMBL" id="BGZK01000590">
    <property type="protein sequence ID" value="GBP51856.1"/>
    <property type="molecule type" value="Genomic_DNA"/>
</dbReference>
<protein>
    <submittedName>
        <fullName evidence="1">Uncharacterized protein</fullName>
    </submittedName>
</protein>
<keyword evidence="2" id="KW-1185">Reference proteome</keyword>
<reference evidence="1 2" key="1">
    <citation type="journal article" date="2019" name="Commun. Biol.">
        <title>The bagworm genome reveals a unique fibroin gene that provides high tensile strength.</title>
        <authorList>
            <person name="Kono N."/>
            <person name="Nakamura H."/>
            <person name="Ohtoshi R."/>
            <person name="Tomita M."/>
            <person name="Numata K."/>
            <person name="Arakawa K."/>
        </authorList>
    </citation>
    <scope>NUCLEOTIDE SEQUENCE [LARGE SCALE GENOMIC DNA]</scope>
</reference>
<dbReference type="Proteomes" id="UP000299102">
    <property type="component" value="Unassembled WGS sequence"/>
</dbReference>
<evidence type="ECO:0000313" key="1">
    <source>
        <dbReference type="EMBL" id="GBP51856.1"/>
    </source>
</evidence>
<accession>A0A4C1WK78</accession>
<name>A0A4C1WK78_EUMVA</name>
<comment type="caution">
    <text evidence="1">The sequence shown here is derived from an EMBL/GenBank/DDBJ whole genome shotgun (WGS) entry which is preliminary data.</text>
</comment>
<proteinExistence type="predicted"/>
<organism evidence="1 2">
    <name type="scientific">Eumeta variegata</name>
    <name type="common">Bagworm moth</name>
    <name type="synonym">Eumeta japonica</name>
    <dbReference type="NCBI Taxonomy" id="151549"/>
    <lineage>
        <taxon>Eukaryota</taxon>
        <taxon>Metazoa</taxon>
        <taxon>Ecdysozoa</taxon>
        <taxon>Arthropoda</taxon>
        <taxon>Hexapoda</taxon>
        <taxon>Insecta</taxon>
        <taxon>Pterygota</taxon>
        <taxon>Neoptera</taxon>
        <taxon>Endopterygota</taxon>
        <taxon>Lepidoptera</taxon>
        <taxon>Glossata</taxon>
        <taxon>Ditrysia</taxon>
        <taxon>Tineoidea</taxon>
        <taxon>Psychidae</taxon>
        <taxon>Oiketicinae</taxon>
        <taxon>Eumeta</taxon>
    </lineage>
</organism>
<gene>
    <name evidence="1" type="ORF">EVAR_88561_1</name>
</gene>
<dbReference type="AlphaFoldDB" id="A0A4C1WK78"/>